<proteinExistence type="inferred from homology"/>
<evidence type="ECO:0000256" key="2">
    <source>
        <dbReference type="ARBA" id="ARBA00009773"/>
    </source>
</evidence>
<protein>
    <submittedName>
        <fullName evidence="7">Sporulation protein</fullName>
    </submittedName>
</protein>
<reference evidence="7 8" key="1">
    <citation type="submission" date="2016-03" db="EMBL/GenBank/DDBJ databases">
        <title>Draft genome sequence of Paenibacillus antarcticus CECT 5836.</title>
        <authorList>
            <person name="Shin S.-K."/>
            <person name="Yi H."/>
        </authorList>
    </citation>
    <scope>NUCLEOTIDE SEQUENCE [LARGE SCALE GENOMIC DNA]</scope>
    <source>
        <strain evidence="7 8">CECT 5836</strain>
    </source>
</reference>
<dbReference type="GO" id="GO:0016020">
    <property type="term" value="C:membrane"/>
    <property type="evidence" value="ECO:0007669"/>
    <property type="project" value="UniProtKB-SubCell"/>
</dbReference>
<evidence type="ECO:0000256" key="6">
    <source>
        <dbReference type="SAM" id="Phobius"/>
    </source>
</evidence>
<dbReference type="GO" id="GO:0055085">
    <property type="term" value="P:transmembrane transport"/>
    <property type="evidence" value="ECO:0007669"/>
    <property type="project" value="TreeGrafter"/>
</dbReference>
<dbReference type="Pfam" id="PF01594">
    <property type="entry name" value="AI-2E_transport"/>
    <property type="match status" value="1"/>
</dbReference>
<evidence type="ECO:0000313" key="7">
    <source>
        <dbReference type="EMBL" id="OAB43846.1"/>
    </source>
</evidence>
<dbReference type="AlphaFoldDB" id="A0A162K6S3"/>
<dbReference type="InterPro" id="IPR014227">
    <property type="entry name" value="YtvI-like"/>
</dbReference>
<evidence type="ECO:0000313" key="8">
    <source>
        <dbReference type="Proteomes" id="UP000077355"/>
    </source>
</evidence>
<dbReference type="InterPro" id="IPR002549">
    <property type="entry name" value="AI-2E-like"/>
</dbReference>
<feature type="transmembrane region" description="Helical" evidence="6">
    <location>
        <begin position="6"/>
        <end position="36"/>
    </location>
</feature>
<evidence type="ECO:0000256" key="4">
    <source>
        <dbReference type="ARBA" id="ARBA00022989"/>
    </source>
</evidence>
<evidence type="ECO:0000256" key="3">
    <source>
        <dbReference type="ARBA" id="ARBA00022692"/>
    </source>
</evidence>
<gene>
    <name evidence="7" type="ORF">PBAT_16605</name>
</gene>
<dbReference type="Proteomes" id="UP000077355">
    <property type="component" value="Unassembled WGS sequence"/>
</dbReference>
<dbReference type="OrthoDB" id="9774361at2"/>
<dbReference type="NCBIfam" id="TIGR02872">
    <property type="entry name" value="spore_ytvI"/>
    <property type="match status" value="1"/>
</dbReference>
<feature type="transmembrane region" description="Helical" evidence="6">
    <location>
        <begin position="201"/>
        <end position="225"/>
    </location>
</feature>
<comment type="caution">
    <text evidence="7">The sequence shown here is derived from an EMBL/GenBank/DDBJ whole genome shotgun (WGS) entry which is preliminary data.</text>
</comment>
<dbReference type="PANTHER" id="PTHR21716:SF68">
    <property type="entry name" value="TRANSPORT PROTEIN YTVI-RELATED"/>
    <property type="match status" value="1"/>
</dbReference>
<dbReference type="RefSeq" id="WP_068651017.1">
    <property type="nucleotide sequence ID" value="NZ_CP043611.1"/>
</dbReference>
<organism evidence="7 8">
    <name type="scientific">Paenibacillus antarcticus</name>
    <dbReference type="NCBI Taxonomy" id="253703"/>
    <lineage>
        <taxon>Bacteria</taxon>
        <taxon>Bacillati</taxon>
        <taxon>Bacillota</taxon>
        <taxon>Bacilli</taxon>
        <taxon>Bacillales</taxon>
        <taxon>Paenibacillaceae</taxon>
        <taxon>Paenibacillus</taxon>
    </lineage>
</organism>
<feature type="transmembrane region" description="Helical" evidence="6">
    <location>
        <begin position="314"/>
        <end position="331"/>
    </location>
</feature>
<feature type="transmembrane region" description="Helical" evidence="6">
    <location>
        <begin position="232"/>
        <end position="250"/>
    </location>
</feature>
<dbReference type="EMBL" id="LVJI01000024">
    <property type="protein sequence ID" value="OAB43846.1"/>
    <property type="molecule type" value="Genomic_DNA"/>
</dbReference>
<keyword evidence="5 6" id="KW-0472">Membrane</keyword>
<evidence type="ECO:0000256" key="5">
    <source>
        <dbReference type="ARBA" id="ARBA00023136"/>
    </source>
</evidence>
<accession>A0A162K6S3</accession>
<evidence type="ECO:0000256" key="1">
    <source>
        <dbReference type="ARBA" id="ARBA00004141"/>
    </source>
</evidence>
<comment type="similarity">
    <text evidence="2">Belongs to the autoinducer-2 exporter (AI-2E) (TC 2.A.86) family.</text>
</comment>
<feature type="transmembrane region" description="Helical" evidence="6">
    <location>
        <begin position="57"/>
        <end position="78"/>
    </location>
</feature>
<dbReference type="PANTHER" id="PTHR21716">
    <property type="entry name" value="TRANSMEMBRANE PROTEIN"/>
    <property type="match status" value="1"/>
</dbReference>
<keyword evidence="8" id="KW-1185">Reference proteome</keyword>
<keyword evidence="3 6" id="KW-0812">Transmembrane</keyword>
<feature type="transmembrane region" description="Helical" evidence="6">
    <location>
        <begin position="256"/>
        <end position="278"/>
    </location>
</feature>
<feature type="transmembrane region" description="Helical" evidence="6">
    <location>
        <begin position="154"/>
        <end position="171"/>
    </location>
</feature>
<keyword evidence="4 6" id="KW-1133">Transmembrane helix</keyword>
<comment type="subcellular location">
    <subcellularLocation>
        <location evidence="1">Membrane</location>
        <topology evidence="1">Multi-pass membrane protein</topology>
    </subcellularLocation>
</comment>
<name>A0A162K6S3_9BACL</name>
<sequence>MSGKQLIFIALSLLFIYGLFTIGSPFLLAALVAIFIEPGNVFLMQRLKLNRITASTITCTLFLLLILLLVYILGLQVFTQLVEYWKNAPSYFSSANDFIQDAMIQAEGLFDRLQPDVATSLQQFLSNLTSYVQSIVNTVSSSFLSFAKGIPDMFIFFIVFCVAVYLFSFSLDTMRYSVLSFFEEKSQSQVNEVILSLKRSIFGFLSAQLILSISTYVVTLLGLLILGVSYPLAVALLVTVVDLLPILGVGSVLIPWAIYLMIVGNTYTALGLVILFIVITVWRRVLEPKIIGDAVGIGALPALISMYIGFKLVGVIGFFIGPLVIIIYVAMRKAGLFHIKIKF</sequence>